<dbReference type="RefSeq" id="WP_147640171.1">
    <property type="nucleotide sequence ID" value="NZ_CP022115.1"/>
</dbReference>
<organism evidence="2 3">
    <name type="scientific">Laribacter hongkongensis</name>
    <dbReference type="NCBI Taxonomy" id="168471"/>
    <lineage>
        <taxon>Bacteria</taxon>
        <taxon>Pseudomonadati</taxon>
        <taxon>Pseudomonadota</taxon>
        <taxon>Betaproteobacteria</taxon>
        <taxon>Neisseriales</taxon>
        <taxon>Aquaspirillaceae</taxon>
        <taxon>Laribacter</taxon>
    </lineage>
</organism>
<sequence length="75" mass="8661">MSFLHTGILFGTVAAVWCDYIAVFMTIRFIKSENHQKSFLPLQKNNTNSIFIFLSYVFVVKKPPVWVAVLPRNII</sequence>
<dbReference type="Proteomes" id="UP000197424">
    <property type="component" value="Chromosome"/>
</dbReference>
<feature type="transmembrane region" description="Helical" evidence="1">
    <location>
        <begin position="50"/>
        <end position="70"/>
    </location>
</feature>
<accession>A0A248LIR1</accession>
<reference evidence="3" key="1">
    <citation type="submission" date="2017-06" db="EMBL/GenBank/DDBJ databases">
        <title>Whole genome sequence of Laribacter hongkongensis LHGZ1.</title>
        <authorList>
            <person name="Chen D."/>
            <person name="Wu H."/>
            <person name="Chen J."/>
        </authorList>
    </citation>
    <scope>NUCLEOTIDE SEQUENCE [LARGE SCALE GENOMIC DNA]</scope>
    <source>
        <strain evidence="3">LHGZ1</strain>
    </source>
</reference>
<dbReference type="AlphaFoldDB" id="A0A248LIR1"/>
<keyword evidence="1" id="KW-1133">Transmembrane helix</keyword>
<dbReference type="EMBL" id="CP022115">
    <property type="protein sequence ID" value="ASJ24638.1"/>
    <property type="molecule type" value="Genomic_DNA"/>
</dbReference>
<name>A0A248LIR1_9NEIS</name>
<gene>
    <name evidence="2" type="ORF">LHGZ1_1807</name>
</gene>
<protein>
    <submittedName>
        <fullName evidence="2">Uncharacterized protein</fullName>
    </submittedName>
</protein>
<keyword evidence="1" id="KW-0812">Transmembrane</keyword>
<evidence type="ECO:0000313" key="2">
    <source>
        <dbReference type="EMBL" id="ASJ24638.1"/>
    </source>
</evidence>
<feature type="transmembrane region" description="Helical" evidence="1">
    <location>
        <begin position="7"/>
        <end position="30"/>
    </location>
</feature>
<evidence type="ECO:0000256" key="1">
    <source>
        <dbReference type="SAM" id="Phobius"/>
    </source>
</evidence>
<proteinExistence type="predicted"/>
<keyword evidence="1" id="KW-0472">Membrane</keyword>
<evidence type="ECO:0000313" key="3">
    <source>
        <dbReference type="Proteomes" id="UP000197424"/>
    </source>
</evidence>